<comment type="caution">
    <text evidence="2">The sequence shown here is derived from an EMBL/GenBank/DDBJ whole genome shotgun (WGS) entry which is preliminary data.</text>
</comment>
<sequence length="64" mass="6975">MPLFRHVGVGRTAMLDELSFTLVSAAYLLWYGWRVFVTDKGNPGALGLTVSVLAFGQICAWLAS</sequence>
<accession>A0A6N6JCB9</accession>
<evidence type="ECO:0000313" key="3">
    <source>
        <dbReference type="Proteomes" id="UP000436822"/>
    </source>
</evidence>
<feature type="transmembrane region" description="Helical" evidence="1">
    <location>
        <begin position="45"/>
        <end position="63"/>
    </location>
</feature>
<keyword evidence="1" id="KW-1133">Transmembrane helix</keyword>
<evidence type="ECO:0000313" key="2">
    <source>
        <dbReference type="EMBL" id="GFE63480.1"/>
    </source>
</evidence>
<reference evidence="2 3" key="1">
    <citation type="submission" date="2019-12" db="EMBL/GenBank/DDBJ databases">
        <title>Litoreibacter badius sp. nov., a novel bacteriochlorophyll a-containing bacterium in the genus Litoreibacter.</title>
        <authorList>
            <person name="Kanamuro M."/>
            <person name="Takabe Y."/>
            <person name="Mori K."/>
            <person name="Takaichi S."/>
            <person name="Hanada S."/>
        </authorList>
    </citation>
    <scope>NUCLEOTIDE SEQUENCE [LARGE SCALE GENOMIC DNA]</scope>
    <source>
        <strain evidence="2 3">K6</strain>
    </source>
</reference>
<proteinExistence type="predicted"/>
<gene>
    <name evidence="2" type="ORF">KIN_05540</name>
</gene>
<dbReference type="Proteomes" id="UP000436822">
    <property type="component" value="Unassembled WGS sequence"/>
</dbReference>
<keyword evidence="1" id="KW-0812">Transmembrane</keyword>
<evidence type="ECO:0000256" key="1">
    <source>
        <dbReference type="SAM" id="Phobius"/>
    </source>
</evidence>
<dbReference type="AlphaFoldDB" id="A0A6N6JCB9"/>
<dbReference type="EMBL" id="BLJE01000001">
    <property type="protein sequence ID" value="GFE63480.1"/>
    <property type="molecule type" value="Genomic_DNA"/>
</dbReference>
<name>A0A6N6JCB9_9RHOB</name>
<feature type="transmembrane region" description="Helical" evidence="1">
    <location>
        <begin position="12"/>
        <end position="33"/>
    </location>
</feature>
<keyword evidence="1" id="KW-0472">Membrane</keyword>
<keyword evidence="3" id="KW-1185">Reference proteome</keyword>
<organism evidence="2 3">
    <name type="scientific">Litoreibacter roseus</name>
    <dbReference type="NCBI Taxonomy" id="2601869"/>
    <lineage>
        <taxon>Bacteria</taxon>
        <taxon>Pseudomonadati</taxon>
        <taxon>Pseudomonadota</taxon>
        <taxon>Alphaproteobacteria</taxon>
        <taxon>Rhodobacterales</taxon>
        <taxon>Roseobacteraceae</taxon>
        <taxon>Litoreibacter</taxon>
    </lineage>
</organism>
<protein>
    <submittedName>
        <fullName evidence="2">Uncharacterized protein</fullName>
    </submittedName>
</protein>